<evidence type="ECO:0000313" key="1">
    <source>
        <dbReference type="EMBL" id="KAI0088653.1"/>
    </source>
</evidence>
<gene>
    <name evidence="1" type="ORF">BDY19DRAFT_178615</name>
</gene>
<proteinExistence type="predicted"/>
<comment type="caution">
    <text evidence="1">The sequence shown here is derived from an EMBL/GenBank/DDBJ whole genome shotgun (WGS) entry which is preliminary data.</text>
</comment>
<keyword evidence="2" id="KW-1185">Reference proteome</keyword>
<dbReference type="EMBL" id="MU274913">
    <property type="protein sequence ID" value="KAI0088653.1"/>
    <property type="molecule type" value="Genomic_DNA"/>
</dbReference>
<accession>A0ACB8U2X0</accession>
<reference evidence="1" key="1">
    <citation type="journal article" date="2021" name="Environ. Microbiol.">
        <title>Gene family expansions and transcriptome signatures uncover fungal adaptations to wood decay.</title>
        <authorList>
            <person name="Hage H."/>
            <person name="Miyauchi S."/>
            <person name="Viragh M."/>
            <person name="Drula E."/>
            <person name="Min B."/>
            <person name="Chaduli D."/>
            <person name="Navarro D."/>
            <person name="Favel A."/>
            <person name="Norest M."/>
            <person name="Lesage-Meessen L."/>
            <person name="Balint B."/>
            <person name="Merenyi Z."/>
            <person name="de Eugenio L."/>
            <person name="Morin E."/>
            <person name="Martinez A.T."/>
            <person name="Baldrian P."/>
            <person name="Stursova M."/>
            <person name="Martinez M.J."/>
            <person name="Novotny C."/>
            <person name="Magnuson J.K."/>
            <person name="Spatafora J.W."/>
            <person name="Maurice S."/>
            <person name="Pangilinan J."/>
            <person name="Andreopoulos W."/>
            <person name="LaButti K."/>
            <person name="Hundley H."/>
            <person name="Na H."/>
            <person name="Kuo A."/>
            <person name="Barry K."/>
            <person name="Lipzen A."/>
            <person name="Henrissat B."/>
            <person name="Riley R."/>
            <person name="Ahrendt S."/>
            <person name="Nagy L.G."/>
            <person name="Grigoriev I.V."/>
            <person name="Martin F."/>
            <person name="Rosso M.N."/>
        </authorList>
    </citation>
    <scope>NUCLEOTIDE SEQUENCE</scope>
    <source>
        <strain evidence="1">CBS 384.51</strain>
    </source>
</reference>
<protein>
    <submittedName>
        <fullName evidence="1">Uncharacterized protein</fullName>
    </submittedName>
</protein>
<dbReference type="Proteomes" id="UP001055072">
    <property type="component" value="Unassembled WGS sequence"/>
</dbReference>
<evidence type="ECO:0000313" key="2">
    <source>
        <dbReference type="Proteomes" id="UP001055072"/>
    </source>
</evidence>
<name>A0ACB8U2X0_9APHY</name>
<organism evidence="1 2">
    <name type="scientific">Irpex rosettiformis</name>
    <dbReference type="NCBI Taxonomy" id="378272"/>
    <lineage>
        <taxon>Eukaryota</taxon>
        <taxon>Fungi</taxon>
        <taxon>Dikarya</taxon>
        <taxon>Basidiomycota</taxon>
        <taxon>Agaricomycotina</taxon>
        <taxon>Agaricomycetes</taxon>
        <taxon>Polyporales</taxon>
        <taxon>Irpicaceae</taxon>
        <taxon>Irpex</taxon>
    </lineage>
</organism>
<sequence>MQSIAQLDSAAPEFQALCCAGSLNDAIQCAICPNPDLAGIGVRVAFYLQSIVNALLIAFSPSDSVPTAWAGTLLTLALVIASFVSKQGHNLTLHHATLVLNFVTLSTISSLAVAPMLPIWRLSPEEFYERHRRRHALLYADIDDPRYVNDPSVLNASIQANRRKLRIKKAQRRQRMIISFVLLLQVVLQWAWGISLFVDPRYSQDYLNNSTFLVLFLAPFETGSINNSKEYPHAGGFLIWAAWILFCLMVTMGLVVNLAMSGSSHSQTSLSSFNTGLGTGLTSYTSNTPTGRQWERVVRESVFLKVTWQQAMEGLRVMVFIGLWSIFIAASEWQCARNHLFAGENNFGGLGQITAMSVSLAPLWSLVVALNKYPSLRRKRQRFKAYRDRDDEEEEGQAGSDRYSDEVDETNRLLTVSQSNTHHRHPSDETLTMTGDNPQSESFQMDVFNSLHPIVDLNHDQPRTSMTNSNFFPVPYPSDDTPSAQLSAQQSRYPPSPSESTIPTIPILVNMPAPAETHPYDRTIRTTATPLALPLPVPFGSSRSSSRSGSSGGASTTTPTTGGVGGSSSGVTLSPTASPRQTRTQRPRGPRPASVSV</sequence>